<evidence type="ECO:0000313" key="2">
    <source>
        <dbReference type="EMBL" id="KJH70559.1"/>
    </source>
</evidence>
<dbReference type="SUPFAM" id="SSF52980">
    <property type="entry name" value="Restriction endonuclease-like"/>
    <property type="match status" value="1"/>
</dbReference>
<dbReference type="Gene3D" id="3.90.1570.10">
    <property type="entry name" value="tt1808, chain A"/>
    <property type="match status" value="1"/>
</dbReference>
<dbReference type="PANTHER" id="PTHR36558:SF1">
    <property type="entry name" value="RESTRICTION ENDONUCLEASE DOMAIN-CONTAINING PROTEIN-RELATED"/>
    <property type="match status" value="1"/>
</dbReference>
<dbReference type="EMBL" id="JYON01000021">
    <property type="protein sequence ID" value="KJH70559.1"/>
    <property type="molecule type" value="Genomic_DNA"/>
</dbReference>
<evidence type="ECO:0000313" key="3">
    <source>
        <dbReference type="Proteomes" id="UP000032452"/>
    </source>
</evidence>
<accession>A0A0D8ZPW6</accession>
<comment type="caution">
    <text evidence="2">The sequence shown here is derived from an EMBL/GenBank/DDBJ whole genome shotgun (WGS) entry which is preliminary data.</text>
</comment>
<feature type="domain" description="Putative restriction endonuclease" evidence="1">
    <location>
        <begin position="11"/>
        <end position="179"/>
    </location>
</feature>
<dbReference type="OrthoDB" id="428347at2"/>
<dbReference type="PATRIC" id="fig|1618023.3.peg.565"/>
<dbReference type="Proteomes" id="UP000032452">
    <property type="component" value="Unassembled WGS sequence"/>
</dbReference>
<keyword evidence="3" id="KW-1185">Reference proteome</keyword>
<organism evidence="2 3">
    <name type="scientific">Aliterella atlantica CENA595</name>
    <dbReference type="NCBI Taxonomy" id="1618023"/>
    <lineage>
        <taxon>Bacteria</taxon>
        <taxon>Bacillati</taxon>
        <taxon>Cyanobacteriota</taxon>
        <taxon>Cyanophyceae</taxon>
        <taxon>Chroococcidiopsidales</taxon>
        <taxon>Aliterellaceae</taxon>
        <taxon>Aliterella</taxon>
    </lineage>
</organism>
<dbReference type="InterPro" id="IPR011335">
    <property type="entry name" value="Restrct_endonuc-II-like"/>
</dbReference>
<dbReference type="Pfam" id="PF05685">
    <property type="entry name" value="Uma2"/>
    <property type="match status" value="1"/>
</dbReference>
<gene>
    <name evidence="2" type="ORF">UH38_17475</name>
</gene>
<dbReference type="PANTHER" id="PTHR36558">
    <property type="entry name" value="GLR1098 PROTEIN"/>
    <property type="match status" value="1"/>
</dbReference>
<reference evidence="2 3" key="1">
    <citation type="submission" date="2015-02" db="EMBL/GenBank/DDBJ databases">
        <title>Draft genome of a novel marine cyanobacterium (Chroococcales) isolated from South Atlantic Ocean.</title>
        <authorList>
            <person name="Rigonato J."/>
            <person name="Alvarenga D.O."/>
            <person name="Branco L.H."/>
            <person name="Varani A.M."/>
            <person name="Brandini F.P."/>
            <person name="Fiore M.F."/>
        </authorList>
    </citation>
    <scope>NUCLEOTIDE SEQUENCE [LARGE SCALE GENOMIC DNA]</scope>
    <source>
        <strain evidence="2 3">CENA595</strain>
    </source>
</reference>
<dbReference type="InterPro" id="IPR012296">
    <property type="entry name" value="Nuclease_put_TT1808"/>
</dbReference>
<evidence type="ECO:0000259" key="1">
    <source>
        <dbReference type="Pfam" id="PF05685"/>
    </source>
</evidence>
<dbReference type="CDD" id="cd06260">
    <property type="entry name" value="DUF820-like"/>
    <property type="match status" value="1"/>
</dbReference>
<dbReference type="RefSeq" id="WP_045055974.1">
    <property type="nucleotide sequence ID" value="NZ_CAWMDP010000008.1"/>
</dbReference>
<dbReference type="STRING" id="1618023.UH38_17475"/>
<protein>
    <recommendedName>
        <fullName evidence="1">Putative restriction endonuclease domain-containing protein</fullName>
    </recommendedName>
</protein>
<name>A0A0D8ZPW6_9CYAN</name>
<sequence>MQTQQRYYTPAEYLELEEKAESKSEYIDGQIFPMAGGSINHNRIALNLSSALNFAFKQQDFEVFMGDVRLWIPDRQIYTYPDVMVIEGKPNYYDNRTDTLTNPVVIAEVLSKSTQGYDRQAKFADYRTIASFQEYLLIDQNRLYVEHYAKTGAKRWEFQQYDVEDEVISLTSIPFQISLTDLYNKVNFDLGNSEAQTDASRSD</sequence>
<proteinExistence type="predicted"/>
<dbReference type="AlphaFoldDB" id="A0A0D8ZPW6"/>
<dbReference type="InterPro" id="IPR008538">
    <property type="entry name" value="Uma2"/>
</dbReference>